<dbReference type="Proteomes" id="UP001528411">
    <property type="component" value="Unassembled WGS sequence"/>
</dbReference>
<reference evidence="1 2" key="1">
    <citation type="submission" date="2023-01" db="EMBL/GenBank/DDBJ databases">
        <title>Psychrosphaera sp. nov., isolated from marine algae.</title>
        <authorList>
            <person name="Bayburt H."/>
            <person name="Choi B.J."/>
            <person name="Kim J.M."/>
            <person name="Choi D.G."/>
            <person name="Jeon C.O."/>
        </authorList>
    </citation>
    <scope>NUCLEOTIDE SEQUENCE [LARGE SCALE GENOMIC DNA]</scope>
    <source>
        <strain evidence="1 2">G1-22</strain>
    </source>
</reference>
<accession>A0ABT5FA86</accession>
<keyword evidence="2" id="KW-1185">Reference proteome</keyword>
<protein>
    <submittedName>
        <fullName evidence="1">Uncharacterized protein</fullName>
    </submittedName>
</protein>
<gene>
    <name evidence="1" type="ORF">PN838_00170</name>
</gene>
<evidence type="ECO:0000313" key="2">
    <source>
        <dbReference type="Proteomes" id="UP001528411"/>
    </source>
</evidence>
<dbReference type="EMBL" id="JAQOMS010000002">
    <property type="protein sequence ID" value="MDC2887542.1"/>
    <property type="molecule type" value="Genomic_DNA"/>
</dbReference>
<proteinExistence type="predicted"/>
<sequence>MVNILNVGHNKANIELTLANGKSVDITDMMTSNPLETRFEIASEQVLLLEVTPK</sequence>
<organism evidence="1 2">
    <name type="scientific">Psychrosphaera algicola</name>
    <dbReference type="NCBI Taxonomy" id="3023714"/>
    <lineage>
        <taxon>Bacteria</taxon>
        <taxon>Pseudomonadati</taxon>
        <taxon>Pseudomonadota</taxon>
        <taxon>Gammaproteobacteria</taxon>
        <taxon>Alteromonadales</taxon>
        <taxon>Pseudoalteromonadaceae</taxon>
        <taxon>Psychrosphaera</taxon>
    </lineage>
</organism>
<dbReference type="RefSeq" id="WP_272179375.1">
    <property type="nucleotide sequence ID" value="NZ_JAQOMS010000002.1"/>
</dbReference>
<comment type="caution">
    <text evidence="1">The sequence shown here is derived from an EMBL/GenBank/DDBJ whole genome shotgun (WGS) entry which is preliminary data.</text>
</comment>
<name>A0ABT5FA86_9GAMM</name>
<evidence type="ECO:0000313" key="1">
    <source>
        <dbReference type="EMBL" id="MDC2887542.1"/>
    </source>
</evidence>